<dbReference type="PANTHER" id="PTHR47032:SF1">
    <property type="entry name" value="UDP-D-XYLOSE:L-FUCOSE ALPHA-1,3-D-XYLOSYLTRANSFERASE-RELATED"/>
    <property type="match status" value="1"/>
</dbReference>
<comment type="similarity">
    <text evidence="1">Belongs to the glycosyltransferase 77 family.</text>
</comment>
<feature type="domain" description="Nucleotide-diphospho-sugar transferase" evidence="2">
    <location>
        <begin position="103"/>
        <end position="343"/>
    </location>
</feature>
<dbReference type="InterPro" id="IPR029044">
    <property type="entry name" value="Nucleotide-diphossugar_trans"/>
</dbReference>
<dbReference type="Pfam" id="PF03407">
    <property type="entry name" value="Nucleotid_trans"/>
    <property type="match status" value="1"/>
</dbReference>
<accession>A0ABP0NZQ1</accession>
<dbReference type="EMBL" id="CAXAMN010022428">
    <property type="protein sequence ID" value="CAK9069252.1"/>
    <property type="molecule type" value="Genomic_DNA"/>
</dbReference>
<reference evidence="3 4" key="1">
    <citation type="submission" date="2024-02" db="EMBL/GenBank/DDBJ databases">
        <authorList>
            <person name="Chen Y."/>
            <person name="Shah S."/>
            <person name="Dougan E. K."/>
            <person name="Thang M."/>
            <person name="Chan C."/>
        </authorList>
    </citation>
    <scope>NUCLEOTIDE SEQUENCE [LARGE SCALE GENOMIC DNA]</scope>
</reference>
<organism evidence="3 4">
    <name type="scientific">Durusdinium trenchii</name>
    <dbReference type="NCBI Taxonomy" id="1381693"/>
    <lineage>
        <taxon>Eukaryota</taxon>
        <taxon>Sar</taxon>
        <taxon>Alveolata</taxon>
        <taxon>Dinophyceae</taxon>
        <taxon>Suessiales</taxon>
        <taxon>Symbiodiniaceae</taxon>
        <taxon>Durusdinium</taxon>
    </lineage>
</organism>
<gene>
    <name evidence="3" type="ORF">CCMP2556_LOCUS34046</name>
</gene>
<evidence type="ECO:0000256" key="1">
    <source>
        <dbReference type="ARBA" id="ARBA00007033"/>
    </source>
</evidence>
<evidence type="ECO:0000313" key="3">
    <source>
        <dbReference type="EMBL" id="CAK9069252.1"/>
    </source>
</evidence>
<protein>
    <recommendedName>
        <fullName evidence="2">Nucleotide-diphospho-sugar transferase domain-containing protein</fullName>
    </recommendedName>
</protein>
<dbReference type="Proteomes" id="UP001642484">
    <property type="component" value="Unassembled WGS sequence"/>
</dbReference>
<dbReference type="SUPFAM" id="SSF53448">
    <property type="entry name" value="Nucleotide-diphospho-sugar transferases"/>
    <property type="match status" value="1"/>
</dbReference>
<sequence>MAGLLSEWVRVRHAALSHSTGGPALVERDLQPRSMLPFTPDGPVRGENRAKMLPLDPLSKLREVSQKTGRLLVTWTTGGDFAKMALNLAMSIRRNVPWLEHSFAVICLDRDADQQLRAEQFTTVLLPGPADENAVKDPWQNDDLWKFKYRLMASLMTLGLAALVLDTDVVLVSDPFQHLTGDADLEVMTDLFFPDMHLLNVSIRPEDHINTGYVYHTATPSALRFMLAFLDAFDAHEWRGFKRDWFNQRAFNKLVLEWVDAGSVKVLYGPGAWCALRGSRTNVGTVARSRQRSCVERTPTSGVTIRVLNPAVIAHGMNFFWRRAHLMRSETGGLPLAAVHANGVEPKDYFLRDRGLWYLDDFTERFGEAPRFFTYVHPRGLSLAEDFEEVAAALEVAMMLQRRLVLPMTMNCRNCPAYGPYGFAEWADKKDLGCTFDYFSRASLAMGEWLKFTVESGVVWLPEFQELLKARRHVSAASLQTELRSAGGRRPAELFGDTAVVQLGEALRVHVLRDLLKQAVRGQPLDSLPCAWRAWPATTFACRDAVLPQVGEEHSGGRDLRASCDGSMQGECGLLPFMCCEAYFGWAEKLEVLGGKTWDLPCGCGLGRHCAQTSRTSDMQVCCEPRVVGARKKFGENCGHNPPVEALPDLVPDDADTYSSSILRELAKGNLAREDAERLCLSFAALHKALGGQEAWRFCQDLLERFLGAQDGFATPQQRPAKRGQKRTL</sequence>
<dbReference type="InterPro" id="IPR005069">
    <property type="entry name" value="Nucl-diP-sugar_transferase"/>
</dbReference>
<keyword evidence="4" id="KW-1185">Reference proteome</keyword>
<name>A0ABP0NZQ1_9DINO</name>
<dbReference type="PANTHER" id="PTHR47032">
    <property type="entry name" value="UDP-D-XYLOSE:L-FUCOSE ALPHA-1,3-D-XYLOSYLTRANSFERASE-RELATED"/>
    <property type="match status" value="1"/>
</dbReference>
<comment type="caution">
    <text evidence="3">The sequence shown here is derived from an EMBL/GenBank/DDBJ whole genome shotgun (WGS) entry which is preliminary data.</text>
</comment>
<evidence type="ECO:0000313" key="4">
    <source>
        <dbReference type="Proteomes" id="UP001642484"/>
    </source>
</evidence>
<evidence type="ECO:0000259" key="2">
    <source>
        <dbReference type="Pfam" id="PF03407"/>
    </source>
</evidence>
<proteinExistence type="inferred from homology"/>
<dbReference type="InterPro" id="IPR052636">
    <property type="entry name" value="UDP-D-xylose:L-fucose_XylT"/>
</dbReference>